<dbReference type="InterPro" id="IPR002110">
    <property type="entry name" value="Ankyrin_rpt"/>
</dbReference>
<dbReference type="SUPFAM" id="SSF48403">
    <property type="entry name" value="Ankyrin repeat"/>
    <property type="match status" value="1"/>
</dbReference>
<dbReference type="Pfam" id="PF12796">
    <property type="entry name" value="Ank_2"/>
    <property type="match status" value="1"/>
</dbReference>
<dbReference type="AlphaFoldDB" id="A0A5N5T8H5"/>
<gene>
    <name evidence="4" type="primary">Bcor</name>
    <name evidence="4" type="ORF">Anas_03215</name>
</gene>
<dbReference type="InterPro" id="IPR047144">
    <property type="entry name" value="BCOR-like"/>
</dbReference>
<dbReference type="PANTHER" id="PTHR24117:SF9">
    <property type="entry name" value="BCL-6 COREPRESSOR PCGF1 BINDING DOMAIN-CONTAINING PROTEIN"/>
    <property type="match status" value="1"/>
</dbReference>
<comment type="similarity">
    <text evidence="1">Belongs to the BCOR family.</text>
</comment>
<feature type="compositionally biased region" description="Basic and acidic residues" evidence="3">
    <location>
        <begin position="42"/>
        <end position="56"/>
    </location>
</feature>
<feature type="compositionally biased region" description="Acidic residues" evidence="3">
    <location>
        <begin position="1"/>
        <end position="10"/>
    </location>
</feature>
<evidence type="ECO:0000313" key="5">
    <source>
        <dbReference type="Proteomes" id="UP000326759"/>
    </source>
</evidence>
<accession>A0A5N5T8H5</accession>
<dbReference type="PRINTS" id="PR01415">
    <property type="entry name" value="ANKYRIN"/>
</dbReference>
<evidence type="ECO:0000256" key="3">
    <source>
        <dbReference type="SAM" id="MobiDB-lite"/>
    </source>
</evidence>
<feature type="region of interest" description="Disordered" evidence="3">
    <location>
        <begin position="37"/>
        <end position="60"/>
    </location>
</feature>
<feature type="compositionally biased region" description="Polar residues" evidence="3">
    <location>
        <begin position="222"/>
        <end position="234"/>
    </location>
</feature>
<dbReference type="Proteomes" id="UP000326759">
    <property type="component" value="Unassembled WGS sequence"/>
</dbReference>
<feature type="repeat" description="ANK" evidence="2">
    <location>
        <begin position="680"/>
        <end position="712"/>
    </location>
</feature>
<evidence type="ECO:0000256" key="2">
    <source>
        <dbReference type="PROSITE-ProRule" id="PRU00023"/>
    </source>
</evidence>
<reference evidence="4 5" key="1">
    <citation type="journal article" date="2019" name="PLoS Biol.">
        <title>Sex chromosomes control vertical transmission of feminizing Wolbachia symbionts in an isopod.</title>
        <authorList>
            <person name="Becking T."/>
            <person name="Chebbi M.A."/>
            <person name="Giraud I."/>
            <person name="Moumen B."/>
            <person name="Laverre T."/>
            <person name="Caubet Y."/>
            <person name="Peccoud J."/>
            <person name="Gilbert C."/>
            <person name="Cordaux R."/>
        </authorList>
    </citation>
    <scope>NUCLEOTIDE SEQUENCE [LARGE SCALE GENOMIC DNA]</scope>
    <source>
        <strain evidence="4">ANa2</strain>
        <tissue evidence="4">Whole body excluding digestive tract and cuticle</tissue>
    </source>
</reference>
<dbReference type="InterPro" id="IPR036770">
    <property type="entry name" value="Ankyrin_rpt-contain_sf"/>
</dbReference>
<proteinExistence type="inferred from homology"/>
<sequence>MENSDTDEENSQSRIIDSNKRKKGGVLKLKIVKSNTNLSSSDSDKDEPTKKQKLISDSDEGFAPSKIKSLKSKILDSESDFESHLETPIDISQKAGDEELCSTVDTKVTQNENEKLTFLSDKELLFNNSEDSVLIKLNKIRLDELNREDVQEMKLWKNTASTEMKKLLEELPETKWRHSWRKPQFGSDEFKKGWQAEVKKFKIEVARIPSRLVSTPSPPSNIPTQGEKSSCGNQKKSKDNLKKGKQKSVPLKNTRSKAGIVKTSLSEIDKSAFKVAARPEISNVMERFFEKVLGEDPPSVESCKKFPAFEPFRPSSRSPTGLTPTPSLALSLIASDDSDRDSIASLRTDLPASDSVPVAPRRRSIANTLFKRLHKKNKENKLDLQWLNKSRGIMKSTNKPCLLPTPGLSLKDTDAKTPTNYDQLRLSTFFRKDSVSRYRETFDDIVFKNGINEFIPVLVPSRTRNKSKALLDAATIKAVFGADSSSIVLPSKQTSNNSTKSKITNSNKKYLQPDVKRKDLKEITFSNNSHTQSPIPSSISQSSTPVHFLFNDNDDDDSEIRSERSETTVQELVIMQGIRKSRKKLRKFRKFRSGFDYIRKKKKTKTEEELLQTVKKRMPVRKRMIWPEENKDIANEIKGWVINKGLGETVLHKAARLQYHDVVIYCLESSDFNVNAKDNAGYTPLHEACNRGHLDIAQALCAHHAHVNASGFGGMRPLHEAIENGHIELARLLLAYGADPSLSTYGGQSCLALASDPQTERFVVEYLADLKAKKEQPWHFLGPSKIFVNKQY</sequence>
<dbReference type="GO" id="GO:0000122">
    <property type="term" value="P:negative regulation of transcription by RNA polymerase II"/>
    <property type="evidence" value="ECO:0007669"/>
    <property type="project" value="TreeGrafter"/>
</dbReference>
<dbReference type="SMART" id="SM00248">
    <property type="entry name" value="ANK"/>
    <property type="match status" value="3"/>
</dbReference>
<dbReference type="PANTHER" id="PTHR24117">
    <property type="entry name" value="AGAP007537-PB"/>
    <property type="match status" value="1"/>
</dbReference>
<comment type="caution">
    <text evidence="4">The sequence shown here is derived from an EMBL/GenBank/DDBJ whole genome shotgun (WGS) entry which is preliminary data.</text>
</comment>
<dbReference type="GO" id="GO:0005634">
    <property type="term" value="C:nucleus"/>
    <property type="evidence" value="ECO:0007669"/>
    <property type="project" value="TreeGrafter"/>
</dbReference>
<keyword evidence="5" id="KW-1185">Reference proteome</keyword>
<evidence type="ECO:0000256" key="1">
    <source>
        <dbReference type="ARBA" id="ARBA00034703"/>
    </source>
</evidence>
<dbReference type="GO" id="GO:0003714">
    <property type="term" value="F:transcription corepressor activity"/>
    <property type="evidence" value="ECO:0007669"/>
    <property type="project" value="TreeGrafter"/>
</dbReference>
<dbReference type="Gene3D" id="1.25.40.20">
    <property type="entry name" value="Ankyrin repeat-containing domain"/>
    <property type="match status" value="1"/>
</dbReference>
<dbReference type="Pfam" id="PF00023">
    <property type="entry name" value="Ank"/>
    <property type="match status" value="1"/>
</dbReference>
<dbReference type="PROSITE" id="PS50297">
    <property type="entry name" value="ANK_REP_REGION"/>
    <property type="match status" value="2"/>
</dbReference>
<protein>
    <submittedName>
        <fullName evidence="4">BCL-6 corepressor</fullName>
    </submittedName>
</protein>
<organism evidence="4 5">
    <name type="scientific">Armadillidium nasatum</name>
    <dbReference type="NCBI Taxonomy" id="96803"/>
    <lineage>
        <taxon>Eukaryota</taxon>
        <taxon>Metazoa</taxon>
        <taxon>Ecdysozoa</taxon>
        <taxon>Arthropoda</taxon>
        <taxon>Crustacea</taxon>
        <taxon>Multicrustacea</taxon>
        <taxon>Malacostraca</taxon>
        <taxon>Eumalacostraca</taxon>
        <taxon>Peracarida</taxon>
        <taxon>Isopoda</taxon>
        <taxon>Oniscidea</taxon>
        <taxon>Crinocheta</taxon>
        <taxon>Armadillidiidae</taxon>
        <taxon>Armadillidium</taxon>
    </lineage>
</organism>
<dbReference type="PROSITE" id="PS50088">
    <property type="entry name" value="ANK_REPEAT"/>
    <property type="match status" value="2"/>
</dbReference>
<evidence type="ECO:0000313" key="4">
    <source>
        <dbReference type="EMBL" id="KAB7502953.1"/>
    </source>
</evidence>
<feature type="region of interest" description="Disordered" evidence="3">
    <location>
        <begin position="212"/>
        <end position="255"/>
    </location>
</feature>
<dbReference type="EMBL" id="SEYY01006283">
    <property type="protein sequence ID" value="KAB7502953.1"/>
    <property type="molecule type" value="Genomic_DNA"/>
</dbReference>
<keyword evidence="2" id="KW-0040">ANK repeat</keyword>
<dbReference type="OrthoDB" id="3666223at2759"/>
<feature type="region of interest" description="Disordered" evidence="3">
    <location>
        <begin position="1"/>
        <end position="21"/>
    </location>
</feature>
<feature type="repeat" description="ANK" evidence="2">
    <location>
        <begin position="713"/>
        <end position="745"/>
    </location>
</feature>
<name>A0A5N5T8H5_9CRUS</name>